<dbReference type="InterPro" id="IPR050563">
    <property type="entry name" value="4-hydroxybenzoyl-CoA_TE"/>
</dbReference>
<dbReference type="EC" id="3.1.2.-" evidence="4"/>
<accession>A0A4Y9ELN5</accession>
<evidence type="ECO:0000256" key="2">
    <source>
        <dbReference type="ARBA" id="ARBA00022801"/>
    </source>
</evidence>
<dbReference type="NCBIfam" id="TIGR00051">
    <property type="entry name" value="YbgC/FadM family acyl-CoA thioesterase"/>
    <property type="match status" value="1"/>
</dbReference>
<dbReference type="InterPro" id="IPR006683">
    <property type="entry name" value="Thioestr_dom"/>
</dbReference>
<dbReference type="PROSITE" id="PS01328">
    <property type="entry name" value="4HBCOA_THIOESTERASE"/>
    <property type="match status" value="1"/>
</dbReference>
<dbReference type="Proteomes" id="UP000297737">
    <property type="component" value="Unassembled WGS sequence"/>
</dbReference>
<gene>
    <name evidence="4" type="ORF">EUV02_13785</name>
</gene>
<dbReference type="OrthoDB" id="9808429at2"/>
<protein>
    <submittedName>
        <fullName evidence="4">YbgC/FadM family acyl-CoA thioesterase</fullName>
        <ecNumber evidence="4">3.1.2.-</ecNumber>
    </submittedName>
</protein>
<evidence type="ECO:0000256" key="1">
    <source>
        <dbReference type="ARBA" id="ARBA00005953"/>
    </source>
</evidence>
<dbReference type="InterPro" id="IPR006684">
    <property type="entry name" value="YbgC/YbaW"/>
</dbReference>
<dbReference type="PANTHER" id="PTHR31793">
    <property type="entry name" value="4-HYDROXYBENZOYL-COA THIOESTERASE FAMILY MEMBER"/>
    <property type="match status" value="1"/>
</dbReference>
<dbReference type="RefSeq" id="WP_135246860.1">
    <property type="nucleotide sequence ID" value="NZ_SIHO01000003.1"/>
</dbReference>
<dbReference type="InterPro" id="IPR008272">
    <property type="entry name" value="HB-CoA_thioesterase_AS"/>
</dbReference>
<reference evidence="4 5" key="1">
    <citation type="submission" date="2019-02" db="EMBL/GenBank/DDBJ databases">
        <title>Polymorphobacter sp. isolated from the lake at the Tibet of China.</title>
        <authorList>
            <person name="Li A."/>
        </authorList>
    </citation>
    <scope>NUCLEOTIDE SEQUENCE [LARGE SCALE GENOMIC DNA]</scope>
    <source>
        <strain evidence="4 5">DJ1R-1</strain>
    </source>
</reference>
<dbReference type="InterPro" id="IPR029069">
    <property type="entry name" value="HotDog_dom_sf"/>
</dbReference>
<dbReference type="PANTHER" id="PTHR31793:SF37">
    <property type="entry name" value="ACYL-COA THIOESTER HYDROLASE YBGC"/>
    <property type="match status" value="1"/>
</dbReference>
<name>A0A4Y9ELN5_9SPHN</name>
<dbReference type="PIRSF" id="PIRSF003230">
    <property type="entry name" value="YbgC"/>
    <property type="match status" value="1"/>
</dbReference>
<proteinExistence type="inferred from homology"/>
<keyword evidence="5" id="KW-1185">Reference proteome</keyword>
<feature type="domain" description="Thioesterase" evidence="3">
    <location>
        <begin position="30"/>
        <end position="113"/>
    </location>
</feature>
<dbReference type="SUPFAM" id="SSF54637">
    <property type="entry name" value="Thioesterase/thiol ester dehydrase-isomerase"/>
    <property type="match status" value="1"/>
</dbReference>
<dbReference type="GO" id="GO:0047617">
    <property type="term" value="F:fatty acyl-CoA hydrolase activity"/>
    <property type="evidence" value="ECO:0007669"/>
    <property type="project" value="TreeGrafter"/>
</dbReference>
<dbReference type="Gene3D" id="3.10.129.10">
    <property type="entry name" value="Hotdog Thioesterase"/>
    <property type="match status" value="1"/>
</dbReference>
<dbReference type="AlphaFoldDB" id="A0A4Y9ELN5"/>
<dbReference type="FunFam" id="3.10.129.10:FF:000004">
    <property type="entry name" value="Tol-pal system-associated acyl-CoA thioesterase"/>
    <property type="match status" value="1"/>
</dbReference>
<evidence type="ECO:0000313" key="4">
    <source>
        <dbReference type="EMBL" id="TFU01356.1"/>
    </source>
</evidence>
<comment type="caution">
    <text evidence="4">The sequence shown here is derived from an EMBL/GenBank/DDBJ whole genome shotgun (WGS) entry which is preliminary data.</text>
</comment>
<sequence length="151" mass="16868">MTDLPYQGRFEAGVHRFAVRVYFEDTDLTGIVYHANYLRFMERGRSDMLRCIGIEQQAVMAAGEGYYAVHDMAMTWHAPARLDDALVVHSRVVQVRAAATVIAQDIWRGSTKLTSGVVTAAWLGANGRPQRQPRDWDARFKALLAQTAANG</sequence>
<dbReference type="EMBL" id="SIHO01000003">
    <property type="protein sequence ID" value="TFU01356.1"/>
    <property type="molecule type" value="Genomic_DNA"/>
</dbReference>
<evidence type="ECO:0000259" key="3">
    <source>
        <dbReference type="Pfam" id="PF03061"/>
    </source>
</evidence>
<dbReference type="Pfam" id="PF03061">
    <property type="entry name" value="4HBT"/>
    <property type="match status" value="1"/>
</dbReference>
<dbReference type="CDD" id="cd00586">
    <property type="entry name" value="4HBT"/>
    <property type="match status" value="1"/>
</dbReference>
<organism evidence="4 5">
    <name type="scientific">Glacieibacterium arshaanense</name>
    <dbReference type="NCBI Taxonomy" id="2511025"/>
    <lineage>
        <taxon>Bacteria</taxon>
        <taxon>Pseudomonadati</taxon>
        <taxon>Pseudomonadota</taxon>
        <taxon>Alphaproteobacteria</taxon>
        <taxon>Sphingomonadales</taxon>
        <taxon>Sphingosinicellaceae</taxon>
        <taxon>Glacieibacterium</taxon>
    </lineage>
</organism>
<keyword evidence="2 4" id="KW-0378">Hydrolase</keyword>
<comment type="similarity">
    <text evidence="1">Belongs to the 4-hydroxybenzoyl-CoA thioesterase family.</text>
</comment>
<evidence type="ECO:0000313" key="5">
    <source>
        <dbReference type="Proteomes" id="UP000297737"/>
    </source>
</evidence>